<proteinExistence type="predicted"/>
<dbReference type="EMBL" id="AHHD01000503">
    <property type="protein sequence ID" value="EKG10791.1"/>
    <property type="molecule type" value="Genomic_DNA"/>
</dbReference>
<feature type="region of interest" description="Disordered" evidence="1">
    <location>
        <begin position="162"/>
        <end position="288"/>
    </location>
</feature>
<evidence type="ECO:0000256" key="1">
    <source>
        <dbReference type="SAM" id="MobiDB-lite"/>
    </source>
</evidence>
<organism evidence="2 3">
    <name type="scientific">Macrophomina phaseolina (strain MS6)</name>
    <name type="common">Charcoal rot fungus</name>
    <dbReference type="NCBI Taxonomy" id="1126212"/>
    <lineage>
        <taxon>Eukaryota</taxon>
        <taxon>Fungi</taxon>
        <taxon>Dikarya</taxon>
        <taxon>Ascomycota</taxon>
        <taxon>Pezizomycotina</taxon>
        <taxon>Dothideomycetes</taxon>
        <taxon>Dothideomycetes incertae sedis</taxon>
        <taxon>Botryosphaeriales</taxon>
        <taxon>Botryosphaeriaceae</taxon>
        <taxon>Macrophomina</taxon>
    </lineage>
</organism>
<dbReference type="OrthoDB" id="3938083at2759"/>
<sequence length="288" mass="30407">MHAPTTFFGAVAAYASVATAYPYYPRNVNGTEAWGSWTVTSPSSNYPPSGSHKSLDFLVKYEAQLSTTHCSAYFPGTAVGVGPEQGYTPCDDEAVSFTTDWNIGTLWLSQKLYQRGAIVELKGSVPLHLYGGNCTTNAVGGGTCYGPPFTVPVISATTKLASNGTEVGSNRPTPDDGGSNGEESAEDNSTEDESNNGQEDSIDQSSDNAPDEPDTSSDGDTAGDSVQDESTTSEEDTTGDSVQEESTTSDEDEPHESGSHYGYGGHHGNNTSFRNGTDHRGHRWGWGA</sequence>
<dbReference type="InParanoid" id="K2QLQ0"/>
<reference evidence="2 3" key="1">
    <citation type="journal article" date="2012" name="BMC Genomics">
        <title>Tools to kill: Genome of one of the most destructive plant pathogenic fungi Macrophomina phaseolina.</title>
        <authorList>
            <person name="Islam M.S."/>
            <person name="Haque M.S."/>
            <person name="Islam M.M."/>
            <person name="Emdad E.M."/>
            <person name="Halim A."/>
            <person name="Hossen Q.M.M."/>
            <person name="Hossain M.Z."/>
            <person name="Ahmed B."/>
            <person name="Rahim S."/>
            <person name="Rahman M.S."/>
            <person name="Alam M.M."/>
            <person name="Hou S."/>
            <person name="Wan X."/>
            <person name="Saito J.A."/>
            <person name="Alam M."/>
        </authorList>
    </citation>
    <scope>NUCLEOTIDE SEQUENCE [LARGE SCALE GENOMIC DNA]</scope>
    <source>
        <strain evidence="2 3">MS6</strain>
    </source>
</reference>
<evidence type="ECO:0000313" key="3">
    <source>
        <dbReference type="Proteomes" id="UP000007129"/>
    </source>
</evidence>
<feature type="compositionally biased region" description="Low complexity" evidence="1">
    <location>
        <begin position="218"/>
        <end position="230"/>
    </location>
</feature>
<name>K2QLQ0_MACPH</name>
<dbReference type="AlphaFoldDB" id="K2QLQ0"/>
<protein>
    <submittedName>
        <fullName evidence="2">Uncharacterized protein</fullName>
    </submittedName>
</protein>
<feature type="compositionally biased region" description="Polar residues" evidence="1">
    <location>
        <begin position="162"/>
        <end position="172"/>
    </location>
</feature>
<dbReference type="HOGENOM" id="CLU_966673_0_0_1"/>
<feature type="compositionally biased region" description="Acidic residues" evidence="1">
    <location>
        <begin position="183"/>
        <end position="194"/>
    </location>
</feature>
<accession>K2QLQ0</accession>
<dbReference type="Proteomes" id="UP000007129">
    <property type="component" value="Unassembled WGS sequence"/>
</dbReference>
<comment type="caution">
    <text evidence="2">The sequence shown here is derived from an EMBL/GenBank/DDBJ whole genome shotgun (WGS) entry which is preliminary data.</text>
</comment>
<feature type="compositionally biased region" description="Polar residues" evidence="1">
    <location>
        <begin position="195"/>
        <end position="208"/>
    </location>
</feature>
<gene>
    <name evidence="2" type="ORF">MPH_12102</name>
</gene>
<evidence type="ECO:0000313" key="2">
    <source>
        <dbReference type="EMBL" id="EKG10791.1"/>
    </source>
</evidence>
<dbReference type="VEuPathDB" id="FungiDB:MPH_12102"/>